<reference evidence="2" key="1">
    <citation type="journal article" date="2009" name="Plant Mol. Biol.">
        <title>Insights into corn genes derived from large-scale cDNA sequencing.</title>
        <authorList>
            <person name="Alexandrov N.N."/>
            <person name="Brover V.V."/>
            <person name="Freidin S."/>
            <person name="Troukhan M.E."/>
            <person name="Tatarinova T.V."/>
            <person name="Zhang H."/>
            <person name="Swaller T.J."/>
            <person name="Lu Y.P."/>
            <person name="Bouck J."/>
            <person name="Flavell R.B."/>
            <person name="Feldmann K.A."/>
        </authorList>
    </citation>
    <scope>NUCLEOTIDE SEQUENCE</scope>
</reference>
<gene>
    <name evidence="3" type="primary">LOC100278109</name>
</gene>
<evidence type="ECO:0000256" key="1">
    <source>
        <dbReference type="SAM" id="SignalP"/>
    </source>
</evidence>
<protein>
    <submittedName>
        <fullName evidence="2 3">Uncharacterized protein</fullName>
    </submittedName>
</protein>
<dbReference type="FunCoup" id="B6U413">
    <property type="interactions" value="557"/>
</dbReference>
<sequence length="286" mass="30722">MSRLFLGAALTAAAAGVLSSATSWKLSSPIPLSASPSSSPSAPVGPAAVTGHLALVRAHPALLELNAMLTPASFLVDATQALLVCALRCPPVYPEKLRKRRESFNAQILSAESDGHATAERAAMARANIAVIDAREGRLQDARDVMVQLAAERPGNTTLHLFAAAFCRVLGRHAEGGQCLHDPAVPDLSRHEHKILFATAVLSATTGSVPRAVAASEELVLTSTLGLLEISMWYFFKHGDLPERLQVLALMAFLRGVVAKKLNRDDERPAPSHRWRVLLKTPFRLR</sequence>
<organism evidence="2">
    <name type="scientific">Zea mays</name>
    <name type="common">Maize</name>
    <dbReference type="NCBI Taxonomy" id="4577"/>
    <lineage>
        <taxon>Eukaryota</taxon>
        <taxon>Viridiplantae</taxon>
        <taxon>Streptophyta</taxon>
        <taxon>Embryophyta</taxon>
        <taxon>Tracheophyta</taxon>
        <taxon>Spermatophyta</taxon>
        <taxon>Magnoliopsida</taxon>
        <taxon>Liliopsida</taxon>
        <taxon>Poales</taxon>
        <taxon>Poaceae</taxon>
        <taxon>PACMAD clade</taxon>
        <taxon>Panicoideae</taxon>
        <taxon>Andropogonodae</taxon>
        <taxon>Andropogoneae</taxon>
        <taxon>Tripsacinae</taxon>
        <taxon>Zea</taxon>
    </lineage>
</organism>
<feature type="signal peptide" evidence="1">
    <location>
        <begin position="1"/>
        <end position="19"/>
    </location>
</feature>
<reference evidence="3" key="4">
    <citation type="submission" date="2021-05" db="UniProtKB">
        <authorList>
            <consortium name="EnsemblPlants"/>
        </authorList>
    </citation>
    <scope>IDENTIFICATION</scope>
    <source>
        <strain evidence="3">cv. B73</strain>
    </source>
</reference>
<evidence type="ECO:0007829" key="5">
    <source>
        <dbReference type="PeptideAtlas" id="B6U413"/>
    </source>
</evidence>
<keyword evidence="4" id="KW-1185">Reference proteome</keyword>
<keyword evidence="1" id="KW-0732">Signal</keyword>
<dbReference type="EMBL" id="EU971978">
    <property type="protein sequence ID" value="ACG44096.1"/>
    <property type="molecule type" value="mRNA"/>
</dbReference>
<dbReference type="GeneID" id="100278109"/>
<evidence type="ECO:0000313" key="3">
    <source>
        <dbReference type="EnsemblPlants" id="Zm00001eb163030_P001"/>
    </source>
</evidence>
<dbReference type="OrthoDB" id="684662at2759"/>
<evidence type="ECO:0000313" key="2">
    <source>
        <dbReference type="EMBL" id="ACG44096.1"/>
    </source>
</evidence>
<dbReference type="Proteomes" id="UP000007305">
    <property type="component" value="Chromosome 3"/>
</dbReference>
<reference evidence="3" key="3">
    <citation type="submission" date="2019-07" db="EMBL/GenBank/DDBJ databases">
        <authorList>
            <person name="Seetharam A."/>
            <person name="Woodhouse M."/>
            <person name="Cannon E."/>
        </authorList>
    </citation>
    <scope>NUCLEOTIDE SEQUENCE [LARGE SCALE GENOMIC DNA]</scope>
    <source>
        <strain evidence="3">cv. B73</strain>
    </source>
</reference>
<dbReference type="EnsemblPlants" id="Zm00001eb163030_T001">
    <property type="protein sequence ID" value="Zm00001eb163030_P001"/>
    <property type="gene ID" value="Zm00001eb163030"/>
</dbReference>
<dbReference type="Gramene" id="Zm00001eb163030_T001">
    <property type="protein sequence ID" value="Zm00001eb163030_P001"/>
    <property type="gene ID" value="Zm00001eb163030"/>
</dbReference>
<dbReference type="RefSeq" id="NP_001144965.1">
    <property type="nucleotide sequence ID" value="NM_001151493.1"/>
</dbReference>
<dbReference type="ExpressionAtlas" id="B6U413">
    <property type="expression patterns" value="baseline"/>
</dbReference>
<accession>B6U413</accession>
<name>B6U413_MAIZE</name>
<dbReference type="HOGENOM" id="CLU_977951_0_0_1"/>
<dbReference type="AlphaFoldDB" id="B6U413"/>
<dbReference type="KEGG" id="zma:100278109"/>
<reference evidence="4" key="2">
    <citation type="submission" date="2015-12" db="EMBL/GenBank/DDBJ databases">
        <title>Update maize B73 reference genome by single molecule sequencing technologies.</title>
        <authorList>
            <consortium name="Maize Genome Sequencing Project"/>
            <person name="Ware D."/>
        </authorList>
    </citation>
    <scope>NUCLEOTIDE SEQUENCE [LARGE SCALE GENOMIC DNA]</scope>
    <source>
        <strain evidence="4">cv. B73</strain>
    </source>
</reference>
<evidence type="ECO:0000313" key="4">
    <source>
        <dbReference type="Proteomes" id="UP000007305"/>
    </source>
</evidence>
<proteinExistence type="evidence at protein level"/>
<feature type="chain" id="PRO_5043301001" evidence="1">
    <location>
        <begin position="20"/>
        <end position="286"/>
    </location>
</feature>
<keyword evidence="5" id="KW-1267">Proteomics identification</keyword>